<proteinExistence type="predicted"/>
<protein>
    <submittedName>
        <fullName evidence="3">Homeobox domain-containing protein</fullName>
    </submittedName>
</protein>
<dbReference type="Proteomes" id="UP000095280">
    <property type="component" value="Unplaced"/>
</dbReference>
<evidence type="ECO:0000313" key="2">
    <source>
        <dbReference type="Proteomes" id="UP000095280"/>
    </source>
</evidence>
<keyword evidence="2" id="KW-1185">Reference proteome</keyword>
<dbReference type="AlphaFoldDB" id="A0A1I8FEY7"/>
<reference evidence="3" key="1">
    <citation type="submission" date="2016-11" db="UniProtKB">
        <authorList>
            <consortium name="WormBaseParasite"/>
        </authorList>
    </citation>
    <scope>IDENTIFICATION</scope>
</reference>
<accession>A0A1I8FEY7</accession>
<feature type="region of interest" description="Disordered" evidence="1">
    <location>
        <begin position="57"/>
        <end position="106"/>
    </location>
</feature>
<evidence type="ECO:0000256" key="1">
    <source>
        <dbReference type="SAM" id="MobiDB-lite"/>
    </source>
</evidence>
<dbReference type="WBParaSite" id="maker-unitig_30513-snap-gene-0.1-mRNA-1">
    <property type="protein sequence ID" value="maker-unitig_30513-snap-gene-0.1-mRNA-1"/>
    <property type="gene ID" value="maker-unitig_30513-snap-gene-0.1"/>
</dbReference>
<evidence type="ECO:0000313" key="3">
    <source>
        <dbReference type="WBParaSite" id="maker-unitig_30513-snap-gene-0.1-mRNA-1"/>
    </source>
</evidence>
<organism evidence="2 3">
    <name type="scientific">Macrostomum lignano</name>
    <dbReference type="NCBI Taxonomy" id="282301"/>
    <lineage>
        <taxon>Eukaryota</taxon>
        <taxon>Metazoa</taxon>
        <taxon>Spiralia</taxon>
        <taxon>Lophotrochozoa</taxon>
        <taxon>Platyhelminthes</taxon>
        <taxon>Rhabditophora</taxon>
        <taxon>Macrostomorpha</taxon>
        <taxon>Macrostomida</taxon>
        <taxon>Macrostomidae</taxon>
        <taxon>Macrostomum</taxon>
    </lineage>
</organism>
<sequence length="122" mass="13330">TELAQAALTTTAMWASFSPAAAAASRLGLLRQRLIARIGDLTLRQVHIWRSQQRAAPARRLPGLANPPAWGARSPSRFGGQSWAKPLPRADKPEQAAQQQPQPHSRQWYASALAALRCFGLQ</sequence>
<name>A0A1I8FEY7_9PLAT</name>
<feature type="compositionally biased region" description="Low complexity" evidence="1">
    <location>
        <begin position="57"/>
        <end position="69"/>
    </location>
</feature>